<sequence length="85" mass="10012">MFTGSGEQALNRLETRDQERIKEKLTRIATCDYRHPTDWDFKPTSCHFEGEGRFGAGDLRVFVDIDEERGIIRIYNIGRRENLYT</sequence>
<reference evidence="1 2" key="1">
    <citation type="submission" date="2020-08" db="EMBL/GenBank/DDBJ databases">
        <authorList>
            <person name="Seo M.-J."/>
        </authorList>
    </citation>
    <scope>NUCLEOTIDE SEQUENCE [LARGE SCALE GENOMIC DNA]</scope>
    <source>
        <strain evidence="1 2">MBLA0160</strain>
    </source>
</reference>
<dbReference type="Gene3D" id="3.30.2310.20">
    <property type="entry name" value="RelE-like"/>
    <property type="match status" value="1"/>
</dbReference>
<dbReference type="SUPFAM" id="SSF143011">
    <property type="entry name" value="RelE-like"/>
    <property type="match status" value="1"/>
</dbReference>
<dbReference type="AlphaFoldDB" id="A0A7J9SIG8"/>
<comment type="caution">
    <text evidence="1">The sequence shown here is derived from an EMBL/GenBank/DDBJ whole genome shotgun (WGS) entry which is preliminary data.</text>
</comment>
<dbReference type="Proteomes" id="UP000546257">
    <property type="component" value="Unassembled WGS sequence"/>
</dbReference>
<gene>
    <name evidence="1" type="ORF">H5V44_06390</name>
</gene>
<dbReference type="InterPro" id="IPR035093">
    <property type="entry name" value="RelE/ParE_toxin_dom_sf"/>
</dbReference>
<accession>A0A7J9SIG8</accession>
<dbReference type="EMBL" id="JACKXD010000002">
    <property type="protein sequence ID" value="MBB6645919.1"/>
    <property type="molecule type" value="Genomic_DNA"/>
</dbReference>
<organism evidence="1 2">
    <name type="scientific">Halobellus ruber</name>
    <dbReference type="NCBI Taxonomy" id="2761102"/>
    <lineage>
        <taxon>Archaea</taxon>
        <taxon>Methanobacteriati</taxon>
        <taxon>Methanobacteriota</taxon>
        <taxon>Stenosarchaea group</taxon>
        <taxon>Halobacteria</taxon>
        <taxon>Halobacteriales</taxon>
        <taxon>Haloferacaceae</taxon>
        <taxon>Halobellus</taxon>
    </lineage>
</organism>
<protein>
    <recommendedName>
        <fullName evidence="3">Type II toxin-antitoxin system RelE/ParE family toxin</fullName>
    </recommendedName>
</protein>
<proteinExistence type="predicted"/>
<evidence type="ECO:0000313" key="1">
    <source>
        <dbReference type="EMBL" id="MBB6645919.1"/>
    </source>
</evidence>
<name>A0A7J9SIG8_9EURY</name>
<keyword evidence="2" id="KW-1185">Reference proteome</keyword>
<evidence type="ECO:0000313" key="2">
    <source>
        <dbReference type="Proteomes" id="UP000546257"/>
    </source>
</evidence>
<evidence type="ECO:0008006" key="3">
    <source>
        <dbReference type="Google" id="ProtNLM"/>
    </source>
</evidence>